<dbReference type="Proteomes" id="UP000293865">
    <property type="component" value="Unassembled WGS sequence"/>
</dbReference>
<organism evidence="7 8">
    <name type="scientific">Agromyces albus</name>
    <dbReference type="NCBI Taxonomy" id="205332"/>
    <lineage>
        <taxon>Bacteria</taxon>
        <taxon>Bacillati</taxon>
        <taxon>Actinomycetota</taxon>
        <taxon>Actinomycetes</taxon>
        <taxon>Micrococcales</taxon>
        <taxon>Microbacteriaceae</taxon>
        <taxon>Agromyces</taxon>
    </lineage>
</organism>
<evidence type="ECO:0000256" key="4">
    <source>
        <dbReference type="RuleBase" id="RU362110"/>
    </source>
</evidence>
<dbReference type="PROSITE" id="PS00609">
    <property type="entry name" value="GLYCOSYL_HYDROL_F32"/>
    <property type="match status" value="1"/>
</dbReference>
<comment type="caution">
    <text evidence="7">The sequence shown here is derived from an EMBL/GenBank/DDBJ whole genome shotgun (WGS) entry which is preliminary data.</text>
</comment>
<dbReference type="InterPro" id="IPR013189">
    <property type="entry name" value="Glyco_hydro_32_C"/>
</dbReference>
<dbReference type="Gene3D" id="2.115.10.20">
    <property type="entry name" value="Glycosyl hydrolase domain, family 43"/>
    <property type="match status" value="1"/>
</dbReference>
<dbReference type="InterPro" id="IPR018053">
    <property type="entry name" value="Glyco_hydro_32_AS"/>
</dbReference>
<dbReference type="PANTHER" id="PTHR42800:SF1">
    <property type="entry name" value="EXOINULINASE INUD (AFU_ORTHOLOGUE AFUA_5G00480)"/>
    <property type="match status" value="1"/>
</dbReference>
<keyword evidence="2 4" id="KW-0378">Hydrolase</keyword>
<dbReference type="OrthoDB" id="9776657at2"/>
<evidence type="ECO:0000313" key="7">
    <source>
        <dbReference type="EMBL" id="RXZ72939.1"/>
    </source>
</evidence>
<dbReference type="SMART" id="SM00640">
    <property type="entry name" value="Glyco_32"/>
    <property type="match status" value="1"/>
</dbReference>
<dbReference type="InterPro" id="IPR013148">
    <property type="entry name" value="Glyco_hydro_32_N"/>
</dbReference>
<dbReference type="PANTHER" id="PTHR42800">
    <property type="entry name" value="EXOINULINASE INUD (AFU_ORTHOLOGUE AFUA_5G00480)"/>
    <property type="match status" value="1"/>
</dbReference>
<keyword evidence="3 4" id="KW-0326">Glycosidase</keyword>
<dbReference type="EMBL" id="SDPN01000002">
    <property type="protein sequence ID" value="RXZ72939.1"/>
    <property type="molecule type" value="Genomic_DNA"/>
</dbReference>
<dbReference type="InterPro" id="IPR023296">
    <property type="entry name" value="Glyco_hydro_beta-prop_sf"/>
</dbReference>
<dbReference type="InterPro" id="IPR013320">
    <property type="entry name" value="ConA-like_dom_sf"/>
</dbReference>
<evidence type="ECO:0000313" key="8">
    <source>
        <dbReference type="Proteomes" id="UP000293865"/>
    </source>
</evidence>
<comment type="similarity">
    <text evidence="1 4">Belongs to the glycosyl hydrolase 32 family.</text>
</comment>
<dbReference type="Gene3D" id="2.60.120.560">
    <property type="entry name" value="Exo-inulinase, domain 1"/>
    <property type="match status" value="1"/>
</dbReference>
<dbReference type="SUPFAM" id="SSF49899">
    <property type="entry name" value="Concanavalin A-like lectins/glucanases"/>
    <property type="match status" value="1"/>
</dbReference>
<reference evidence="7 8" key="1">
    <citation type="submission" date="2019-01" db="EMBL/GenBank/DDBJ databases">
        <title>Agromyces.</title>
        <authorList>
            <person name="Li J."/>
        </authorList>
    </citation>
    <scope>NUCLEOTIDE SEQUENCE [LARGE SCALE GENOMIC DNA]</scope>
    <source>
        <strain evidence="7 8">DSM 15934</strain>
    </source>
</reference>
<dbReference type="SUPFAM" id="SSF75005">
    <property type="entry name" value="Arabinanase/levansucrase/invertase"/>
    <property type="match status" value="1"/>
</dbReference>
<gene>
    <name evidence="7" type="ORF">ESP51_01565</name>
</gene>
<dbReference type="GO" id="GO:0005987">
    <property type="term" value="P:sucrose catabolic process"/>
    <property type="evidence" value="ECO:0007669"/>
    <property type="project" value="TreeGrafter"/>
</dbReference>
<evidence type="ECO:0000256" key="1">
    <source>
        <dbReference type="ARBA" id="ARBA00009902"/>
    </source>
</evidence>
<feature type="domain" description="Glycosyl hydrolase family 32 C-terminal" evidence="6">
    <location>
        <begin position="365"/>
        <end position="457"/>
    </location>
</feature>
<evidence type="ECO:0000256" key="2">
    <source>
        <dbReference type="ARBA" id="ARBA00022801"/>
    </source>
</evidence>
<evidence type="ECO:0000256" key="3">
    <source>
        <dbReference type="ARBA" id="ARBA00023295"/>
    </source>
</evidence>
<protein>
    <submittedName>
        <fullName evidence="7">Glycoside hydrolase family 32 protein</fullName>
    </submittedName>
</protein>
<sequence>MPTHQTALDLGHDVRDITGRVPRPAFHFTPQRNWMNDPNGLVYDRGLWHLYFQYNPESSEWGNMSWGHATSADLQHWTEHPVALQYRDGEQIFSGSIVASPAADETLLTAYYTSAYDDDHQAQSMATSRDGGYTWEPDGRNPVLDRGTSAFRDPKIIRYTDGRGGSRWIMLAVEADDRQVLFYSSRDLRTWEYLSSFGPLGDTGVVWECPDLVPLAVDGDPTDVRWVLLLSTNPVGDDANPDGSSMGYVVGQFDGVSFTADAAELVRLDHGRDFYAGVTFDSAPDGDAVMLGWLSNWRYAGAFPSAPWRGAMSLPRRLSLRTVGGAPRLVQQTPSFVREHLAGAASSTVFGASWPYGFTLSGHSLIELEWEPESTGMLRLQLRGDADALVELEHDPLSNVLRITRGGSAMEAVHPDFSSTSTVELRRDRSVRLLLSLDGPLLEVFANDGEATASNLVVLGTGPIEAILDTTRHGPISVTSADVSAAEGAATPALAGARD</sequence>
<dbReference type="Pfam" id="PF08244">
    <property type="entry name" value="Glyco_hydro_32C"/>
    <property type="match status" value="1"/>
</dbReference>
<dbReference type="InterPro" id="IPR001362">
    <property type="entry name" value="Glyco_hydro_32"/>
</dbReference>
<proteinExistence type="inferred from homology"/>
<dbReference type="Pfam" id="PF00251">
    <property type="entry name" value="Glyco_hydro_32N"/>
    <property type="match status" value="1"/>
</dbReference>
<dbReference type="AlphaFoldDB" id="A0A4Q2L5I1"/>
<accession>A0A4Q2L5I1</accession>
<dbReference type="GO" id="GO:0005737">
    <property type="term" value="C:cytoplasm"/>
    <property type="evidence" value="ECO:0007669"/>
    <property type="project" value="TreeGrafter"/>
</dbReference>
<dbReference type="GO" id="GO:0004575">
    <property type="term" value="F:sucrose alpha-glucosidase activity"/>
    <property type="evidence" value="ECO:0007669"/>
    <property type="project" value="TreeGrafter"/>
</dbReference>
<keyword evidence="8" id="KW-1185">Reference proteome</keyword>
<feature type="domain" description="Glycosyl hydrolase family 32 N-terminal" evidence="5">
    <location>
        <begin position="27"/>
        <end position="331"/>
    </location>
</feature>
<name>A0A4Q2L5I1_9MICO</name>
<dbReference type="CDD" id="cd18622">
    <property type="entry name" value="GH32_Inu-like"/>
    <property type="match status" value="1"/>
</dbReference>
<evidence type="ECO:0000259" key="5">
    <source>
        <dbReference type="Pfam" id="PF00251"/>
    </source>
</evidence>
<evidence type="ECO:0000259" key="6">
    <source>
        <dbReference type="Pfam" id="PF08244"/>
    </source>
</evidence>